<reference evidence="4" key="4">
    <citation type="submission" date="2023-01" db="EMBL/GenBank/DDBJ databases">
        <title>Draft genome sequence of Methylobacterium oxalidis strain NBRC 107715.</title>
        <authorList>
            <person name="Sun Q."/>
            <person name="Mori K."/>
        </authorList>
    </citation>
    <scope>NUCLEOTIDE SEQUENCE</scope>
    <source>
        <strain evidence="4">NBRC 107715</strain>
    </source>
</reference>
<evidence type="ECO:0000313" key="6">
    <source>
        <dbReference type="Proteomes" id="UP001156856"/>
    </source>
</evidence>
<evidence type="ECO:0000313" key="5">
    <source>
        <dbReference type="Proteomes" id="UP000321960"/>
    </source>
</evidence>
<feature type="chain" id="PRO_5022200355" evidence="2">
    <location>
        <begin position="23"/>
        <end position="89"/>
    </location>
</feature>
<keyword evidence="2" id="KW-0732">Signal</keyword>
<evidence type="ECO:0000313" key="3">
    <source>
        <dbReference type="EMBL" id="GEP04674.1"/>
    </source>
</evidence>
<sequence>MRTKTLAIAAGLMFAVSGAALAQTTAPDSAQKNLNNPGSVKSNAEKGMPERDAPAATGTTAAPGAPTVPGATAPSRSTTPNPAEPTPRR</sequence>
<dbReference type="EMBL" id="BSPK01000020">
    <property type="protein sequence ID" value="GLS63271.1"/>
    <property type="molecule type" value="Genomic_DNA"/>
</dbReference>
<reference evidence="4" key="1">
    <citation type="journal article" date="2014" name="Int. J. Syst. Evol. Microbiol.">
        <title>Complete genome of a new Firmicutes species belonging to the dominant human colonic microbiota ('Ruminococcus bicirculans') reveals two chromosomes and a selective capacity to utilize plant glucans.</title>
        <authorList>
            <consortium name="NISC Comparative Sequencing Program"/>
            <person name="Wegmann U."/>
            <person name="Louis P."/>
            <person name="Goesmann A."/>
            <person name="Henrissat B."/>
            <person name="Duncan S.H."/>
            <person name="Flint H.J."/>
        </authorList>
    </citation>
    <scope>NUCLEOTIDE SEQUENCE</scope>
    <source>
        <strain evidence="4">NBRC 107715</strain>
    </source>
</reference>
<protein>
    <submittedName>
        <fullName evidence="3">Uncharacterized protein</fullName>
    </submittedName>
</protein>
<dbReference type="RefSeq" id="WP_147026293.1">
    <property type="nucleotide sequence ID" value="NZ_BJZU01000050.1"/>
</dbReference>
<dbReference type="OrthoDB" id="8005704at2"/>
<evidence type="ECO:0000313" key="4">
    <source>
        <dbReference type="EMBL" id="GLS63271.1"/>
    </source>
</evidence>
<evidence type="ECO:0000256" key="1">
    <source>
        <dbReference type="SAM" id="MobiDB-lite"/>
    </source>
</evidence>
<reference evidence="3 5" key="3">
    <citation type="submission" date="2019-07" db="EMBL/GenBank/DDBJ databases">
        <title>Whole genome shotgun sequence of Methylobacterium oxalidis NBRC 107715.</title>
        <authorList>
            <person name="Hosoyama A."/>
            <person name="Uohara A."/>
            <person name="Ohji S."/>
            <person name="Ichikawa N."/>
        </authorList>
    </citation>
    <scope>NUCLEOTIDE SEQUENCE [LARGE SCALE GENOMIC DNA]</scope>
    <source>
        <strain evidence="3 5">NBRC 107715</strain>
    </source>
</reference>
<feature type="signal peptide" evidence="2">
    <location>
        <begin position="1"/>
        <end position="22"/>
    </location>
</feature>
<dbReference type="EMBL" id="BJZU01000050">
    <property type="protein sequence ID" value="GEP04674.1"/>
    <property type="molecule type" value="Genomic_DNA"/>
</dbReference>
<comment type="caution">
    <text evidence="3">The sequence shown here is derived from an EMBL/GenBank/DDBJ whole genome shotgun (WGS) entry which is preliminary data.</text>
</comment>
<feature type="compositionally biased region" description="Polar residues" evidence="1">
    <location>
        <begin position="26"/>
        <end position="42"/>
    </location>
</feature>
<keyword evidence="6" id="KW-1185">Reference proteome</keyword>
<dbReference type="Proteomes" id="UP001156856">
    <property type="component" value="Unassembled WGS sequence"/>
</dbReference>
<accession>A0A512J3Z6</accession>
<proteinExistence type="predicted"/>
<feature type="compositionally biased region" description="Low complexity" evidence="1">
    <location>
        <begin position="54"/>
        <end position="74"/>
    </location>
</feature>
<reference evidence="6" key="2">
    <citation type="journal article" date="2019" name="Int. J. Syst. Evol. Microbiol.">
        <title>The Global Catalogue of Microorganisms (GCM) 10K type strain sequencing project: providing services to taxonomists for standard genome sequencing and annotation.</title>
        <authorList>
            <consortium name="The Broad Institute Genomics Platform"/>
            <consortium name="The Broad Institute Genome Sequencing Center for Infectious Disease"/>
            <person name="Wu L."/>
            <person name="Ma J."/>
        </authorList>
    </citation>
    <scope>NUCLEOTIDE SEQUENCE [LARGE SCALE GENOMIC DNA]</scope>
    <source>
        <strain evidence="6">NBRC 107715</strain>
    </source>
</reference>
<evidence type="ECO:0000256" key="2">
    <source>
        <dbReference type="SAM" id="SignalP"/>
    </source>
</evidence>
<name>A0A512J3Z6_9HYPH</name>
<gene>
    <name evidence="4" type="ORF">GCM10007888_16520</name>
    <name evidence="3" type="ORF">MOX02_27120</name>
</gene>
<feature type="region of interest" description="Disordered" evidence="1">
    <location>
        <begin position="26"/>
        <end position="89"/>
    </location>
</feature>
<organism evidence="3 5">
    <name type="scientific">Methylobacterium oxalidis</name>
    <dbReference type="NCBI Taxonomy" id="944322"/>
    <lineage>
        <taxon>Bacteria</taxon>
        <taxon>Pseudomonadati</taxon>
        <taxon>Pseudomonadota</taxon>
        <taxon>Alphaproteobacteria</taxon>
        <taxon>Hyphomicrobiales</taxon>
        <taxon>Methylobacteriaceae</taxon>
        <taxon>Methylobacterium</taxon>
    </lineage>
</organism>
<dbReference type="Proteomes" id="UP000321960">
    <property type="component" value="Unassembled WGS sequence"/>
</dbReference>
<dbReference type="AlphaFoldDB" id="A0A512J3Z6"/>
<feature type="compositionally biased region" description="Basic and acidic residues" evidence="1">
    <location>
        <begin position="43"/>
        <end position="53"/>
    </location>
</feature>